<proteinExistence type="predicted"/>
<evidence type="ECO:0000256" key="6">
    <source>
        <dbReference type="SAM" id="MobiDB-lite"/>
    </source>
</evidence>
<comment type="caution">
    <text evidence="9">The sequence shown here is derived from an EMBL/GenBank/DDBJ whole genome shotgun (WGS) entry which is preliminary data.</text>
</comment>
<feature type="transmembrane region" description="Helical" evidence="7">
    <location>
        <begin position="316"/>
        <end position="339"/>
    </location>
</feature>
<dbReference type="OrthoDB" id="9814290at2"/>
<accession>A0A8J3A9P0</accession>
<keyword evidence="2 7" id="KW-0812">Transmembrane</keyword>
<feature type="transmembrane region" description="Helical" evidence="7">
    <location>
        <begin position="114"/>
        <end position="134"/>
    </location>
</feature>
<keyword evidence="10" id="KW-1185">Reference proteome</keyword>
<name>A0A8J3A9P0_9ACTN</name>
<keyword evidence="4 7" id="KW-1133">Transmembrane helix</keyword>
<keyword evidence="3" id="KW-0201">Cytochrome c-type biogenesis</keyword>
<feature type="transmembrane region" description="Helical" evidence="7">
    <location>
        <begin position="146"/>
        <end position="168"/>
    </location>
</feature>
<dbReference type="RefSeq" id="WP_130648500.1">
    <property type="nucleotide sequence ID" value="NZ_BMHA01000005.1"/>
</dbReference>
<evidence type="ECO:0000256" key="5">
    <source>
        <dbReference type="ARBA" id="ARBA00023136"/>
    </source>
</evidence>
<feature type="compositionally biased region" description="Basic and acidic residues" evidence="6">
    <location>
        <begin position="209"/>
        <end position="230"/>
    </location>
</feature>
<evidence type="ECO:0000313" key="9">
    <source>
        <dbReference type="EMBL" id="GGI05691.1"/>
    </source>
</evidence>
<feature type="transmembrane region" description="Helical" evidence="7">
    <location>
        <begin position="354"/>
        <end position="369"/>
    </location>
</feature>
<evidence type="ECO:0000313" key="10">
    <source>
        <dbReference type="Proteomes" id="UP000650511"/>
    </source>
</evidence>
<dbReference type="GO" id="GO:0005886">
    <property type="term" value="C:plasma membrane"/>
    <property type="evidence" value="ECO:0007669"/>
    <property type="project" value="TreeGrafter"/>
</dbReference>
<dbReference type="PANTHER" id="PTHR30071:SF1">
    <property type="entry name" value="CYTOCHROME B_B6 PROTEIN-RELATED"/>
    <property type="match status" value="1"/>
</dbReference>
<evidence type="ECO:0000256" key="7">
    <source>
        <dbReference type="SAM" id="Phobius"/>
    </source>
</evidence>
<gene>
    <name evidence="9" type="ORF">GCM10011354_15350</name>
</gene>
<evidence type="ECO:0000256" key="3">
    <source>
        <dbReference type="ARBA" id="ARBA00022748"/>
    </source>
</evidence>
<sequence>MSQDQLADLSRLLYSPVTLLLYVSAAIVCLYALSTRVALHETRSGRPVGERLQRLGIALAWTAVAAHVAHEIVRGLAQNRLPLGNMFEFTSAMALAGALVGLVYLTLVRRKPELVGFVMLAAAVVVSSAMLTYADPGPLMPILDTWWRTFHVTVIVVAAGIFTVGFLFNGLHLLRDTAEQGLAAARAVPTGRSTVGAAHIDDLAPGVVDDERDRGADDPGRDVSGRVAPDEDHEVATLPREAERNAMRAAISPLRLAVGTFLGTSTVSWVFVATPTTTLQEGLTRALTVNLVLVALALVARWFVPFLPQASTLDGLAYRIIALGFFAWTFGVIAGAMWAEQSWGRFWGWDPKETASFLTWIAYAAYLHARATKGTRGRGAGWIGIGAFAVLMFTYYAVNLVFVGLHSYAGLS</sequence>
<feature type="transmembrane region" description="Helical" evidence="7">
    <location>
        <begin position="254"/>
        <end position="274"/>
    </location>
</feature>
<evidence type="ECO:0000256" key="4">
    <source>
        <dbReference type="ARBA" id="ARBA00022989"/>
    </source>
</evidence>
<dbReference type="PANTHER" id="PTHR30071">
    <property type="entry name" value="HEME EXPORTER PROTEIN C"/>
    <property type="match status" value="1"/>
</dbReference>
<feature type="transmembrane region" description="Helical" evidence="7">
    <location>
        <begin position="89"/>
        <end position="107"/>
    </location>
</feature>
<dbReference type="GO" id="GO:0017004">
    <property type="term" value="P:cytochrome complex assembly"/>
    <property type="evidence" value="ECO:0007669"/>
    <property type="project" value="UniProtKB-KW"/>
</dbReference>
<reference evidence="9" key="1">
    <citation type="journal article" date="2014" name="Int. J. Syst. Evol. Microbiol.">
        <title>Complete genome sequence of Corynebacterium casei LMG S-19264T (=DSM 44701T), isolated from a smear-ripened cheese.</title>
        <authorList>
            <consortium name="US DOE Joint Genome Institute (JGI-PGF)"/>
            <person name="Walter F."/>
            <person name="Albersmeier A."/>
            <person name="Kalinowski J."/>
            <person name="Ruckert C."/>
        </authorList>
    </citation>
    <scope>NUCLEOTIDE SEQUENCE</scope>
    <source>
        <strain evidence="9">CGMCC 1.14988</strain>
    </source>
</reference>
<dbReference type="Proteomes" id="UP000650511">
    <property type="component" value="Unassembled WGS sequence"/>
</dbReference>
<dbReference type="InterPro" id="IPR002541">
    <property type="entry name" value="Cyt_c_assembly"/>
</dbReference>
<evidence type="ECO:0000259" key="8">
    <source>
        <dbReference type="Pfam" id="PF01578"/>
    </source>
</evidence>
<dbReference type="EMBL" id="BMHA01000005">
    <property type="protein sequence ID" value="GGI05691.1"/>
    <property type="molecule type" value="Genomic_DNA"/>
</dbReference>
<organism evidence="9 10">
    <name type="scientific">Egicoccus halophilus</name>
    <dbReference type="NCBI Taxonomy" id="1670830"/>
    <lineage>
        <taxon>Bacteria</taxon>
        <taxon>Bacillati</taxon>
        <taxon>Actinomycetota</taxon>
        <taxon>Nitriliruptoria</taxon>
        <taxon>Egicoccales</taxon>
        <taxon>Egicoccaceae</taxon>
        <taxon>Egicoccus</taxon>
    </lineage>
</organism>
<dbReference type="InterPro" id="IPR045062">
    <property type="entry name" value="Cyt_c_biogenesis_CcsA/CcmC"/>
</dbReference>
<comment type="subcellular location">
    <subcellularLocation>
        <location evidence="1">Membrane</location>
        <topology evidence="1">Multi-pass membrane protein</topology>
    </subcellularLocation>
</comment>
<feature type="region of interest" description="Disordered" evidence="6">
    <location>
        <begin position="207"/>
        <end position="233"/>
    </location>
</feature>
<dbReference type="AlphaFoldDB" id="A0A8J3A9P0"/>
<keyword evidence="5 7" id="KW-0472">Membrane</keyword>
<feature type="transmembrane region" description="Helical" evidence="7">
    <location>
        <begin position="381"/>
        <end position="405"/>
    </location>
</feature>
<dbReference type="Pfam" id="PF01578">
    <property type="entry name" value="Cytochrom_C_asm"/>
    <property type="match status" value="1"/>
</dbReference>
<feature type="transmembrane region" description="Helical" evidence="7">
    <location>
        <begin position="12"/>
        <end position="34"/>
    </location>
</feature>
<dbReference type="GO" id="GO:0020037">
    <property type="term" value="F:heme binding"/>
    <property type="evidence" value="ECO:0007669"/>
    <property type="project" value="InterPro"/>
</dbReference>
<evidence type="ECO:0000256" key="1">
    <source>
        <dbReference type="ARBA" id="ARBA00004141"/>
    </source>
</evidence>
<feature type="transmembrane region" description="Helical" evidence="7">
    <location>
        <begin position="286"/>
        <end position="304"/>
    </location>
</feature>
<feature type="domain" description="Cytochrome c assembly protein" evidence="8">
    <location>
        <begin position="84"/>
        <end position="406"/>
    </location>
</feature>
<protein>
    <recommendedName>
        <fullName evidence="8">Cytochrome c assembly protein domain-containing protein</fullName>
    </recommendedName>
</protein>
<evidence type="ECO:0000256" key="2">
    <source>
        <dbReference type="ARBA" id="ARBA00022692"/>
    </source>
</evidence>
<reference evidence="9" key="2">
    <citation type="submission" date="2020-09" db="EMBL/GenBank/DDBJ databases">
        <authorList>
            <person name="Sun Q."/>
            <person name="Zhou Y."/>
        </authorList>
    </citation>
    <scope>NUCLEOTIDE SEQUENCE</scope>
    <source>
        <strain evidence="9">CGMCC 1.14988</strain>
    </source>
</reference>